<keyword evidence="3" id="KW-1185">Reference proteome</keyword>
<sequence>MRGLDHVCSMDVVVVGLVSMVMILQSHHKGNESVRGNLKGLQQITFLKQQGRKITSGTGSPSWLALTPKRGMVEGARLGLCVAFFTPLIWDMGRFFLSFSLLVDALIPVKPGPLPRLFRSVGLSGSPRLPRNSHYLLQEWTPALGPVAPAQRQDERDRRRTKDKQSVKEIELLEGHQDHRRCSSFEAGHYLGVWARVKRRLWRLMLRFISSFLNSSGEFRGDPRGESLGEILGDPPGEPPLDLGMS</sequence>
<protein>
    <submittedName>
        <fullName evidence="2">Uncharacterized protein</fullName>
    </submittedName>
</protein>
<dbReference type="AlphaFoldDB" id="A0A4Z2IGX5"/>
<dbReference type="Proteomes" id="UP000314294">
    <property type="component" value="Unassembled WGS sequence"/>
</dbReference>
<name>A0A4Z2IGX5_9TELE</name>
<organism evidence="2 3">
    <name type="scientific">Liparis tanakae</name>
    <name type="common">Tanaka's snailfish</name>
    <dbReference type="NCBI Taxonomy" id="230148"/>
    <lineage>
        <taxon>Eukaryota</taxon>
        <taxon>Metazoa</taxon>
        <taxon>Chordata</taxon>
        <taxon>Craniata</taxon>
        <taxon>Vertebrata</taxon>
        <taxon>Euteleostomi</taxon>
        <taxon>Actinopterygii</taxon>
        <taxon>Neopterygii</taxon>
        <taxon>Teleostei</taxon>
        <taxon>Neoteleostei</taxon>
        <taxon>Acanthomorphata</taxon>
        <taxon>Eupercaria</taxon>
        <taxon>Perciformes</taxon>
        <taxon>Cottioidei</taxon>
        <taxon>Cottales</taxon>
        <taxon>Liparidae</taxon>
        <taxon>Liparis</taxon>
    </lineage>
</organism>
<evidence type="ECO:0000256" key="1">
    <source>
        <dbReference type="SAM" id="MobiDB-lite"/>
    </source>
</evidence>
<feature type="compositionally biased region" description="Low complexity" evidence="1">
    <location>
        <begin position="228"/>
        <end position="246"/>
    </location>
</feature>
<gene>
    <name evidence="2" type="ORF">EYF80_012695</name>
</gene>
<dbReference type="OrthoDB" id="10655893at2759"/>
<dbReference type="EMBL" id="SRLO01000087">
    <property type="protein sequence ID" value="TNN77057.1"/>
    <property type="molecule type" value="Genomic_DNA"/>
</dbReference>
<comment type="caution">
    <text evidence="2">The sequence shown here is derived from an EMBL/GenBank/DDBJ whole genome shotgun (WGS) entry which is preliminary data.</text>
</comment>
<reference evidence="2 3" key="1">
    <citation type="submission" date="2019-03" db="EMBL/GenBank/DDBJ databases">
        <title>First draft genome of Liparis tanakae, snailfish: a comprehensive survey of snailfish specific genes.</title>
        <authorList>
            <person name="Kim W."/>
            <person name="Song I."/>
            <person name="Jeong J.-H."/>
            <person name="Kim D."/>
            <person name="Kim S."/>
            <person name="Ryu S."/>
            <person name="Song J.Y."/>
            <person name="Lee S.K."/>
        </authorList>
    </citation>
    <scope>NUCLEOTIDE SEQUENCE [LARGE SCALE GENOMIC DNA]</scope>
    <source>
        <tissue evidence="2">Muscle</tissue>
    </source>
</reference>
<feature type="region of interest" description="Disordered" evidence="1">
    <location>
        <begin position="224"/>
        <end position="246"/>
    </location>
</feature>
<evidence type="ECO:0000313" key="3">
    <source>
        <dbReference type="Proteomes" id="UP000314294"/>
    </source>
</evidence>
<evidence type="ECO:0000313" key="2">
    <source>
        <dbReference type="EMBL" id="TNN77057.1"/>
    </source>
</evidence>
<proteinExistence type="predicted"/>
<accession>A0A4Z2IGX5</accession>